<gene>
    <name evidence="7" type="ORF">FHS19_006660</name>
</gene>
<evidence type="ECO:0000256" key="5">
    <source>
        <dbReference type="SAM" id="Phobius"/>
    </source>
</evidence>
<dbReference type="Pfam" id="PF04932">
    <property type="entry name" value="Wzy_C"/>
    <property type="match status" value="1"/>
</dbReference>
<dbReference type="PANTHER" id="PTHR37422">
    <property type="entry name" value="TEICHURONIC ACID BIOSYNTHESIS PROTEIN TUAE"/>
    <property type="match status" value="1"/>
</dbReference>
<keyword evidence="4 5" id="KW-0472">Membrane</keyword>
<feature type="transmembrane region" description="Helical" evidence="5">
    <location>
        <begin position="76"/>
        <end position="97"/>
    </location>
</feature>
<feature type="transmembrane region" description="Helical" evidence="5">
    <location>
        <begin position="408"/>
        <end position="432"/>
    </location>
</feature>
<evidence type="ECO:0000259" key="6">
    <source>
        <dbReference type="Pfam" id="PF04932"/>
    </source>
</evidence>
<comment type="subcellular location">
    <subcellularLocation>
        <location evidence="1">Membrane</location>
        <topology evidence="1">Multi-pass membrane protein</topology>
    </subcellularLocation>
</comment>
<dbReference type="PANTHER" id="PTHR37422:SF13">
    <property type="entry name" value="LIPOPOLYSACCHARIDE BIOSYNTHESIS PROTEIN PA4999-RELATED"/>
    <property type="match status" value="1"/>
</dbReference>
<feature type="transmembrane region" description="Helical" evidence="5">
    <location>
        <begin position="188"/>
        <end position="208"/>
    </location>
</feature>
<evidence type="ECO:0000313" key="7">
    <source>
        <dbReference type="EMBL" id="MBB3131934.1"/>
    </source>
</evidence>
<evidence type="ECO:0000313" key="8">
    <source>
        <dbReference type="Proteomes" id="UP000517523"/>
    </source>
</evidence>
<feature type="transmembrane region" description="Helical" evidence="5">
    <location>
        <begin position="109"/>
        <end position="126"/>
    </location>
</feature>
<evidence type="ECO:0000256" key="4">
    <source>
        <dbReference type="ARBA" id="ARBA00023136"/>
    </source>
</evidence>
<reference evidence="7 8" key="1">
    <citation type="submission" date="2020-08" db="EMBL/GenBank/DDBJ databases">
        <title>Genomic Encyclopedia of Type Strains, Phase III (KMG-III): the genomes of soil and plant-associated and newly described type strains.</title>
        <authorList>
            <person name="Whitman W."/>
        </authorList>
    </citation>
    <scope>NUCLEOTIDE SEQUENCE [LARGE SCALE GENOMIC DNA]</scope>
    <source>
        <strain evidence="7 8">CECT 5831</strain>
    </source>
</reference>
<feature type="domain" description="O-antigen ligase-related" evidence="6">
    <location>
        <begin position="296"/>
        <end position="420"/>
    </location>
</feature>
<dbReference type="AlphaFoldDB" id="A0A839TXG5"/>
<dbReference type="InterPro" id="IPR007016">
    <property type="entry name" value="O-antigen_ligase-rel_domated"/>
</dbReference>
<proteinExistence type="predicted"/>
<dbReference type="EMBL" id="JACHXJ010000009">
    <property type="protein sequence ID" value="MBB3131934.1"/>
    <property type="molecule type" value="Genomic_DNA"/>
</dbReference>
<evidence type="ECO:0000256" key="3">
    <source>
        <dbReference type="ARBA" id="ARBA00022989"/>
    </source>
</evidence>
<feature type="transmembrane region" description="Helical" evidence="5">
    <location>
        <begin position="444"/>
        <end position="472"/>
    </location>
</feature>
<dbReference type="GO" id="GO:0016020">
    <property type="term" value="C:membrane"/>
    <property type="evidence" value="ECO:0007669"/>
    <property type="project" value="UniProtKB-SubCell"/>
</dbReference>
<feature type="transmembrane region" description="Helical" evidence="5">
    <location>
        <begin position="492"/>
        <end position="515"/>
    </location>
</feature>
<organism evidence="7 8">
    <name type="scientific">Paenibacillus rhizosphaerae</name>
    <dbReference type="NCBI Taxonomy" id="297318"/>
    <lineage>
        <taxon>Bacteria</taxon>
        <taxon>Bacillati</taxon>
        <taxon>Bacillota</taxon>
        <taxon>Bacilli</taxon>
        <taxon>Bacillales</taxon>
        <taxon>Paenibacillaceae</taxon>
        <taxon>Paenibacillus</taxon>
    </lineage>
</organism>
<evidence type="ECO:0000256" key="2">
    <source>
        <dbReference type="ARBA" id="ARBA00022692"/>
    </source>
</evidence>
<dbReference type="Proteomes" id="UP000517523">
    <property type="component" value="Unassembled WGS sequence"/>
</dbReference>
<dbReference type="InterPro" id="IPR051533">
    <property type="entry name" value="WaaL-like"/>
</dbReference>
<name>A0A839TXG5_9BACL</name>
<feature type="transmembrane region" description="Helical" evidence="5">
    <location>
        <begin position="35"/>
        <end position="56"/>
    </location>
</feature>
<feature type="transmembrane region" description="Helical" evidence="5">
    <location>
        <begin position="326"/>
        <end position="347"/>
    </location>
</feature>
<feature type="transmembrane region" description="Helical" evidence="5">
    <location>
        <begin position="293"/>
        <end position="314"/>
    </location>
</feature>
<feature type="transmembrane region" description="Helical" evidence="5">
    <location>
        <begin position="262"/>
        <end position="281"/>
    </location>
</feature>
<protein>
    <recommendedName>
        <fullName evidence="6">O-antigen ligase-related domain-containing protein</fullName>
    </recommendedName>
</protein>
<accession>A0A839TXG5</accession>
<evidence type="ECO:0000256" key="1">
    <source>
        <dbReference type="ARBA" id="ARBA00004141"/>
    </source>
</evidence>
<sequence length="699" mass="75190">MSMKECVRWMMGAALFAVMAVAVWRSGLYFSADMYPVWIGFGLFCAGAGGWGLYRFCQGQAAERPLLPGMAEASPLAGWVLCSPFLMMLLYAVHGAIGSVSVLGDGNQALRWGLYGSIAVVAWVQGSAQRGRQVLAAVWHMTGGLLAITALLPVYGWFPLPYAIVYSADPEVSATGARLAGMLQYPNTFGAVMAMFLLERLFALGPLLQRQPASAPGRVLLGSLPLLPYAAALLLSESRGAWLAASAACAAGLLVERRRMLAPLVLAAAPLAGAALLYRQLAAAKLAAEPWPGLLALAGLWAGSLLAGRWLVRLRGEAAGAWRRRLGTAAGGALLAAAPAVVFGTVWERIVHKFGTMSARQAMVQDAWALVKDAPWMGQGGDTWRLSYRAVQSSPYVGSQMHSGFVDVLLNTGLTGLVLLASILAAAGLLILKRCRRLLPSYMVFLLHGAVDIDWSYGMMWMLFFLLAAQAAAEPSPVGKKTGVLASPPERIRRLVPVLLSFWIVIAVGSSSLAYRGYIGHAEHMQALRSRDNQAAAARLASSLRWNPADYSAALDLAGLVPPKAAEPILRRSLAYTPHHPGLLWALADNASRRGDAGEAIYWIGAALRQDKYNAGERTRSLECLLQLARAEYTAGHGAEARRIARFGFGLYHDYARAAEDTRLRVIRNDREFALTIEAREWGRQLAALSGGKARWAAE</sequence>
<feature type="transmembrane region" description="Helical" evidence="5">
    <location>
        <begin position="138"/>
        <end position="158"/>
    </location>
</feature>
<keyword evidence="2 5" id="KW-0812">Transmembrane</keyword>
<comment type="caution">
    <text evidence="7">The sequence shown here is derived from an EMBL/GenBank/DDBJ whole genome shotgun (WGS) entry which is preliminary data.</text>
</comment>
<keyword evidence="3 5" id="KW-1133">Transmembrane helix</keyword>